<accession>A0A1M6QWU2</accession>
<gene>
    <name evidence="2" type="ORF">SAMN02745123_01256</name>
</gene>
<dbReference type="STRING" id="1121421.SAMN02745123_01256"/>
<dbReference type="EMBL" id="FRAR01000009">
    <property type="protein sequence ID" value="SHK24739.1"/>
    <property type="molecule type" value="Genomic_DNA"/>
</dbReference>
<dbReference type="InterPro" id="IPR018551">
    <property type="entry name" value="DUF2007"/>
</dbReference>
<reference evidence="3" key="1">
    <citation type="submission" date="2016-11" db="EMBL/GenBank/DDBJ databases">
        <authorList>
            <person name="Varghese N."/>
            <person name="Submissions S."/>
        </authorList>
    </citation>
    <scope>NUCLEOTIDE SEQUENCE [LARGE SCALE GENOMIC DNA]</scope>
    <source>
        <strain evidence="3">DSM 10349</strain>
    </source>
</reference>
<proteinExistence type="predicted"/>
<dbReference type="Pfam" id="PF09413">
    <property type="entry name" value="DUF2007"/>
    <property type="match status" value="1"/>
</dbReference>
<protein>
    <submittedName>
        <fullName evidence="2">Putative signal transducing protein</fullName>
    </submittedName>
</protein>
<dbReference type="OrthoDB" id="1787267at2"/>
<evidence type="ECO:0000313" key="3">
    <source>
        <dbReference type="Proteomes" id="UP000183997"/>
    </source>
</evidence>
<dbReference type="AlphaFoldDB" id="A0A1M6QWU2"/>
<sequence>MAPKWRLLTSVANMVEAEILKSALESADIPVSLKWESFNAVLFGTSANGPGTQVDVFVPEEVWEEAQAYLTFTD</sequence>
<name>A0A1M6QWU2_9FIRM</name>
<organism evidence="2 3">
    <name type="scientific">Desulforamulus aeronauticus DSM 10349</name>
    <dbReference type="NCBI Taxonomy" id="1121421"/>
    <lineage>
        <taxon>Bacteria</taxon>
        <taxon>Bacillati</taxon>
        <taxon>Bacillota</taxon>
        <taxon>Clostridia</taxon>
        <taxon>Eubacteriales</taxon>
        <taxon>Peptococcaceae</taxon>
        <taxon>Desulforamulus</taxon>
    </lineage>
</organism>
<feature type="domain" description="DUF2007" evidence="1">
    <location>
        <begin position="5"/>
        <end position="69"/>
    </location>
</feature>
<keyword evidence="3" id="KW-1185">Reference proteome</keyword>
<evidence type="ECO:0000259" key="1">
    <source>
        <dbReference type="Pfam" id="PF09413"/>
    </source>
</evidence>
<evidence type="ECO:0000313" key="2">
    <source>
        <dbReference type="EMBL" id="SHK24739.1"/>
    </source>
</evidence>
<dbReference type="Proteomes" id="UP000183997">
    <property type="component" value="Unassembled WGS sequence"/>
</dbReference>